<dbReference type="Proteomes" id="UP001287356">
    <property type="component" value="Unassembled WGS sequence"/>
</dbReference>
<proteinExistence type="predicted"/>
<sequence length="464" mass="51766">MARTRAQAARAFLQGQPPQEHAQLSPQRKGKGKGEARRTNQRSGRGRDRKRRKTASIPDSPSPSLRRDLRSPHSPIAHWVGTGRWPRQPRLPVVDSFTLSLLARQKRARSRTSRAPESNASAVTTDSDNRRAKPTAPYGHDTYRGQLGLEYGSQVFGAAVGLTADSLATAISLLQTVQPVPAGTLFGDDVFEATCLKIQGYNDARLLRDITPLLVPSAETLYIFGNNKLELLVESTSERWDSSIPLIPSLSPHHLTLPPPQPDYSVGFRQEAFTDHQRAKLSPFIGNVFNGEQSFFMATRDMCFPFLTCEVKCGESEIARRQNAYSMTIAVRAVVSLFRLVRREEEVDRQILAFSLSHNEECVNIFGHYAVLDGKDTKYYSHHIRYACFTNLDLVDRWTAYQFVKNVYETWAPEHLARLRSAIDQLPEDLDQGVAPPPEDGLVTPPEDGMDLDVAPLEDGSVGS</sequence>
<evidence type="ECO:0000313" key="4">
    <source>
        <dbReference type="Proteomes" id="UP001287356"/>
    </source>
</evidence>
<comment type="caution">
    <text evidence="3">The sequence shown here is derived from an EMBL/GenBank/DDBJ whole genome shotgun (WGS) entry which is preliminary data.</text>
</comment>
<dbReference type="PANTHER" id="PTHR42470">
    <property type="entry name" value="VAST DOMAIN-CONTAINING PROTEIN"/>
    <property type="match status" value="1"/>
</dbReference>
<gene>
    <name evidence="3" type="ORF">B0T24DRAFT_652203</name>
</gene>
<dbReference type="InterPro" id="IPR057684">
    <property type="entry name" value="DUF7924"/>
</dbReference>
<feature type="region of interest" description="Disordered" evidence="1">
    <location>
        <begin position="429"/>
        <end position="464"/>
    </location>
</feature>
<organism evidence="3 4">
    <name type="scientific">Lasiosphaeria ovina</name>
    <dbReference type="NCBI Taxonomy" id="92902"/>
    <lineage>
        <taxon>Eukaryota</taxon>
        <taxon>Fungi</taxon>
        <taxon>Dikarya</taxon>
        <taxon>Ascomycota</taxon>
        <taxon>Pezizomycotina</taxon>
        <taxon>Sordariomycetes</taxon>
        <taxon>Sordariomycetidae</taxon>
        <taxon>Sordariales</taxon>
        <taxon>Lasiosphaeriaceae</taxon>
        <taxon>Lasiosphaeria</taxon>
    </lineage>
</organism>
<reference evidence="3" key="1">
    <citation type="journal article" date="2023" name="Mol. Phylogenet. Evol.">
        <title>Genome-scale phylogeny and comparative genomics of the fungal order Sordariales.</title>
        <authorList>
            <person name="Hensen N."/>
            <person name="Bonometti L."/>
            <person name="Westerberg I."/>
            <person name="Brannstrom I.O."/>
            <person name="Guillou S."/>
            <person name="Cros-Aarteil S."/>
            <person name="Calhoun S."/>
            <person name="Haridas S."/>
            <person name="Kuo A."/>
            <person name="Mondo S."/>
            <person name="Pangilinan J."/>
            <person name="Riley R."/>
            <person name="LaButti K."/>
            <person name="Andreopoulos B."/>
            <person name="Lipzen A."/>
            <person name="Chen C."/>
            <person name="Yan M."/>
            <person name="Daum C."/>
            <person name="Ng V."/>
            <person name="Clum A."/>
            <person name="Steindorff A."/>
            <person name="Ohm R.A."/>
            <person name="Martin F."/>
            <person name="Silar P."/>
            <person name="Natvig D.O."/>
            <person name="Lalanne C."/>
            <person name="Gautier V."/>
            <person name="Ament-Velasquez S.L."/>
            <person name="Kruys A."/>
            <person name="Hutchinson M.I."/>
            <person name="Powell A.J."/>
            <person name="Barry K."/>
            <person name="Miller A.N."/>
            <person name="Grigoriev I.V."/>
            <person name="Debuchy R."/>
            <person name="Gladieux P."/>
            <person name="Hiltunen Thoren M."/>
            <person name="Johannesson H."/>
        </authorList>
    </citation>
    <scope>NUCLEOTIDE SEQUENCE</scope>
    <source>
        <strain evidence="3">CBS 958.72</strain>
    </source>
</reference>
<dbReference type="AlphaFoldDB" id="A0AAE0JV72"/>
<feature type="compositionally biased region" description="Polar residues" evidence="1">
    <location>
        <begin position="113"/>
        <end position="126"/>
    </location>
</feature>
<accession>A0AAE0JV72</accession>
<name>A0AAE0JV72_9PEZI</name>
<keyword evidence="4" id="KW-1185">Reference proteome</keyword>
<evidence type="ECO:0000256" key="1">
    <source>
        <dbReference type="SAM" id="MobiDB-lite"/>
    </source>
</evidence>
<dbReference type="Pfam" id="PF25545">
    <property type="entry name" value="DUF7924"/>
    <property type="match status" value="1"/>
</dbReference>
<feature type="domain" description="DUF7924" evidence="2">
    <location>
        <begin position="191"/>
        <end position="423"/>
    </location>
</feature>
<dbReference type="PANTHER" id="PTHR42470:SF2">
    <property type="match status" value="1"/>
</dbReference>
<feature type="region of interest" description="Disordered" evidence="1">
    <location>
        <begin position="106"/>
        <end position="141"/>
    </location>
</feature>
<evidence type="ECO:0000259" key="2">
    <source>
        <dbReference type="Pfam" id="PF25545"/>
    </source>
</evidence>
<evidence type="ECO:0000313" key="3">
    <source>
        <dbReference type="EMBL" id="KAK3364944.1"/>
    </source>
</evidence>
<reference evidence="3" key="2">
    <citation type="submission" date="2023-06" db="EMBL/GenBank/DDBJ databases">
        <authorList>
            <consortium name="Lawrence Berkeley National Laboratory"/>
            <person name="Haridas S."/>
            <person name="Hensen N."/>
            <person name="Bonometti L."/>
            <person name="Westerberg I."/>
            <person name="Brannstrom I.O."/>
            <person name="Guillou S."/>
            <person name="Cros-Aarteil S."/>
            <person name="Calhoun S."/>
            <person name="Kuo A."/>
            <person name="Mondo S."/>
            <person name="Pangilinan J."/>
            <person name="Riley R."/>
            <person name="Labutti K."/>
            <person name="Andreopoulos B."/>
            <person name="Lipzen A."/>
            <person name="Chen C."/>
            <person name="Yanf M."/>
            <person name="Daum C."/>
            <person name="Ng V."/>
            <person name="Clum A."/>
            <person name="Steindorff A."/>
            <person name="Ohm R."/>
            <person name="Martin F."/>
            <person name="Silar P."/>
            <person name="Natvig D."/>
            <person name="Lalanne C."/>
            <person name="Gautier V."/>
            <person name="Ament-Velasquez S.L."/>
            <person name="Kruys A."/>
            <person name="Hutchinson M.I."/>
            <person name="Powell A.J."/>
            <person name="Barry K."/>
            <person name="Miller A.N."/>
            <person name="Grigoriev I.V."/>
            <person name="Debuchy R."/>
            <person name="Gladieux P."/>
            <person name="Thoren M.H."/>
            <person name="Johannesson H."/>
        </authorList>
    </citation>
    <scope>NUCLEOTIDE SEQUENCE</scope>
    <source>
        <strain evidence="3">CBS 958.72</strain>
    </source>
</reference>
<protein>
    <recommendedName>
        <fullName evidence="2">DUF7924 domain-containing protein</fullName>
    </recommendedName>
</protein>
<feature type="region of interest" description="Disordered" evidence="1">
    <location>
        <begin position="1"/>
        <end position="87"/>
    </location>
</feature>
<dbReference type="EMBL" id="JAULSN010000009">
    <property type="protein sequence ID" value="KAK3364944.1"/>
    <property type="molecule type" value="Genomic_DNA"/>
</dbReference>